<gene>
    <name evidence="1" type="ORF">IOD40_05605</name>
</gene>
<keyword evidence="2" id="KW-1185">Reference proteome</keyword>
<evidence type="ECO:0000313" key="1">
    <source>
        <dbReference type="EMBL" id="MBI1620136.1"/>
    </source>
</evidence>
<comment type="caution">
    <text evidence="1">The sequence shown here is derived from an EMBL/GenBank/DDBJ whole genome shotgun (WGS) entry which is preliminary data.</text>
</comment>
<organism evidence="1 2">
    <name type="scientific">Aquamicrobium zhengzhouense</name>
    <dbReference type="NCBI Taxonomy" id="2781738"/>
    <lineage>
        <taxon>Bacteria</taxon>
        <taxon>Pseudomonadati</taxon>
        <taxon>Pseudomonadota</taxon>
        <taxon>Alphaproteobacteria</taxon>
        <taxon>Hyphomicrobiales</taxon>
        <taxon>Phyllobacteriaceae</taxon>
        <taxon>Aquamicrobium</taxon>
    </lineage>
</organism>
<dbReference type="Proteomes" id="UP000601789">
    <property type="component" value="Unassembled WGS sequence"/>
</dbReference>
<evidence type="ECO:0000313" key="2">
    <source>
        <dbReference type="Proteomes" id="UP000601789"/>
    </source>
</evidence>
<proteinExistence type="predicted"/>
<keyword evidence="1" id="KW-0808">Transferase</keyword>
<reference evidence="1 2" key="1">
    <citation type="submission" date="2020-10" db="EMBL/GenBank/DDBJ databases">
        <title>Aquamicrobium zhengzhouensis sp. nov., a exopolysaccharide producing bacterium isolated from farmland soil.</title>
        <authorList>
            <person name="Wang X."/>
        </authorList>
    </citation>
    <scope>NUCLEOTIDE SEQUENCE [LARGE SCALE GENOMIC DNA]</scope>
    <source>
        <strain evidence="2">cd-1</strain>
    </source>
</reference>
<sequence length="409" mass="44563">MNTPIVLPDASDIAAVVLRARALLDDGDVMAARLLAAGAYDQAKAAAGYAQRFGAAERLLGKARQLQGEALLIEAQAKVRLADEYDAAQAAGEVASRGRPKNVPDGNIITAADAGLSRKEIHEARSLRDAERETPGIVERAIAARLEAGLEPSRASLRANIGTKSATREERGHNLYETPIEAMRTLLALERFHAVPGILEPACGKGAILRPLEETGYDVAIADLIDYGTVTRDGECQLVGDFLKTSESTGRDIVGNPPYGDVLNRFIAHALRVHRPRKMALLLNLNFLCGFDDPERCFAMDENPPARVHVFSRRLPMMHRDGWEGPHASSSMNTGWFVWELDRHGRYGGPTELRRVDWKDYQERPALPPLNERLKSSASMALADKLIAVEAARVAAHSSRSRTQAGADA</sequence>
<dbReference type="GO" id="GO:0032259">
    <property type="term" value="P:methylation"/>
    <property type="evidence" value="ECO:0007669"/>
    <property type="project" value="UniProtKB-KW"/>
</dbReference>
<dbReference type="EMBL" id="JADGMQ010000002">
    <property type="protein sequence ID" value="MBI1620136.1"/>
    <property type="molecule type" value="Genomic_DNA"/>
</dbReference>
<dbReference type="SUPFAM" id="SSF53335">
    <property type="entry name" value="S-adenosyl-L-methionine-dependent methyltransferases"/>
    <property type="match status" value="1"/>
</dbReference>
<protein>
    <submittedName>
        <fullName evidence="1">SAM-dependent methyltransferase</fullName>
    </submittedName>
</protein>
<accession>A0ABS0SA39</accession>
<dbReference type="RefSeq" id="WP_198475146.1">
    <property type="nucleotide sequence ID" value="NZ_JADGMQ010000002.1"/>
</dbReference>
<keyword evidence="1" id="KW-0489">Methyltransferase</keyword>
<name>A0ABS0SA39_9HYPH</name>
<dbReference type="GO" id="GO:0008168">
    <property type="term" value="F:methyltransferase activity"/>
    <property type="evidence" value="ECO:0007669"/>
    <property type="project" value="UniProtKB-KW"/>
</dbReference>
<dbReference type="InterPro" id="IPR029063">
    <property type="entry name" value="SAM-dependent_MTases_sf"/>
</dbReference>